<comment type="subcellular location">
    <subcellularLocation>
        <location evidence="4">Cytoplasm</location>
    </subcellularLocation>
</comment>
<evidence type="ECO:0000256" key="3">
    <source>
        <dbReference type="ARBA" id="ARBA00022833"/>
    </source>
</evidence>
<feature type="binding site" evidence="4">
    <location>
        <position position="67"/>
    </location>
    <ligand>
        <name>Zn(2+)</name>
        <dbReference type="ChEBI" id="CHEBI:29105"/>
    </ligand>
</feature>
<comment type="similarity">
    <text evidence="4">Belongs to the SprT family.</text>
</comment>
<keyword evidence="1 4" id="KW-0963">Cytoplasm</keyword>
<dbReference type="STRING" id="1423724.FC32_GL000110"/>
<feature type="domain" description="SprT-like" evidence="5">
    <location>
        <begin position="4"/>
        <end position="144"/>
    </location>
</feature>
<organism evidence="6 7">
    <name type="scientific">Ligilactobacillus apodemi DSM 16634 = JCM 16172</name>
    <dbReference type="NCBI Taxonomy" id="1423724"/>
    <lineage>
        <taxon>Bacteria</taxon>
        <taxon>Bacillati</taxon>
        <taxon>Bacillota</taxon>
        <taxon>Bacilli</taxon>
        <taxon>Lactobacillales</taxon>
        <taxon>Lactobacillaceae</taxon>
        <taxon>Ligilactobacillus</taxon>
    </lineage>
</organism>
<comment type="caution">
    <text evidence="6">The sequence shown here is derived from an EMBL/GenBank/DDBJ whole genome shotgun (WGS) entry which is preliminary data.</text>
</comment>
<evidence type="ECO:0000259" key="5">
    <source>
        <dbReference type="SMART" id="SM00731"/>
    </source>
</evidence>
<dbReference type="OrthoDB" id="9799909at2"/>
<gene>
    <name evidence="6" type="ORF">FC32_GL000110</name>
</gene>
<dbReference type="GO" id="GO:0006950">
    <property type="term" value="P:response to stress"/>
    <property type="evidence" value="ECO:0007669"/>
    <property type="project" value="UniProtKB-ARBA"/>
</dbReference>
<dbReference type="InterPro" id="IPR035240">
    <property type="entry name" value="SprT_Zn_ribbon"/>
</dbReference>
<proteinExistence type="inferred from homology"/>
<keyword evidence="2 4" id="KW-0479">Metal-binding</keyword>
<dbReference type="SMART" id="SM00731">
    <property type="entry name" value="SprT"/>
    <property type="match status" value="1"/>
</dbReference>
<keyword evidence="3 4" id="KW-0862">Zinc</keyword>
<dbReference type="Pfam" id="PF17283">
    <property type="entry name" value="Zn_ribbon_SprT"/>
    <property type="match status" value="1"/>
</dbReference>
<evidence type="ECO:0000313" key="6">
    <source>
        <dbReference type="EMBL" id="KRL85365.1"/>
    </source>
</evidence>
<keyword evidence="7" id="KW-1185">Reference proteome</keyword>
<dbReference type="InterPro" id="IPR006640">
    <property type="entry name" value="SprT-like_domain"/>
</dbReference>
<dbReference type="Proteomes" id="UP000051324">
    <property type="component" value="Unassembled WGS sequence"/>
</dbReference>
<evidence type="ECO:0000313" key="7">
    <source>
        <dbReference type="Proteomes" id="UP000051324"/>
    </source>
</evidence>
<reference evidence="6 7" key="1">
    <citation type="journal article" date="2015" name="Genome Announc.">
        <title>Expanding the biotechnology potential of lactobacilli through comparative genomics of 213 strains and associated genera.</title>
        <authorList>
            <person name="Sun Z."/>
            <person name="Harris H.M."/>
            <person name="McCann A."/>
            <person name="Guo C."/>
            <person name="Argimon S."/>
            <person name="Zhang W."/>
            <person name="Yang X."/>
            <person name="Jeffery I.B."/>
            <person name="Cooney J.C."/>
            <person name="Kagawa T.F."/>
            <person name="Liu W."/>
            <person name="Song Y."/>
            <person name="Salvetti E."/>
            <person name="Wrobel A."/>
            <person name="Rasinkangas P."/>
            <person name="Parkhill J."/>
            <person name="Rea M.C."/>
            <person name="O'Sullivan O."/>
            <person name="Ritari J."/>
            <person name="Douillard F.P."/>
            <person name="Paul Ross R."/>
            <person name="Yang R."/>
            <person name="Briner A.E."/>
            <person name="Felis G.E."/>
            <person name="de Vos W.M."/>
            <person name="Barrangou R."/>
            <person name="Klaenhammer T.R."/>
            <person name="Caufield P.W."/>
            <person name="Cui Y."/>
            <person name="Zhang H."/>
            <person name="O'Toole P.W."/>
        </authorList>
    </citation>
    <scope>NUCLEOTIDE SEQUENCE [LARGE SCALE GENOMIC DNA]</scope>
    <source>
        <strain evidence="6 7">DSM 16634</strain>
    </source>
</reference>
<dbReference type="PATRIC" id="fig|1423724.4.peg.117"/>
<comment type="cofactor">
    <cofactor evidence="4">
        <name>Zn(2+)</name>
        <dbReference type="ChEBI" id="CHEBI:29105"/>
    </cofactor>
    <text evidence="4">Binds 1 zinc ion.</text>
</comment>
<dbReference type="EMBL" id="AZFT01000040">
    <property type="protein sequence ID" value="KRL85365.1"/>
    <property type="molecule type" value="Genomic_DNA"/>
</dbReference>
<name>A0A0R1U398_9LACO</name>
<feature type="binding site" evidence="4">
    <location>
        <position position="71"/>
    </location>
    <ligand>
        <name>Zn(2+)</name>
        <dbReference type="ChEBI" id="CHEBI:29105"/>
    </ligand>
</feature>
<evidence type="ECO:0000256" key="4">
    <source>
        <dbReference type="HAMAP-Rule" id="MF_00745"/>
    </source>
</evidence>
<dbReference type="InterPro" id="IPR023524">
    <property type="entry name" value="Uncharacterised_SprT-like"/>
</dbReference>
<dbReference type="AlphaFoldDB" id="A0A0R1U398"/>
<protein>
    <recommendedName>
        <fullName evidence="4">Protein SprT-like</fullName>
    </recommendedName>
</protein>
<dbReference type="HAMAP" id="MF_00745">
    <property type="entry name" value="SprT_like"/>
    <property type="match status" value="1"/>
</dbReference>
<dbReference type="RefSeq" id="WP_025087737.1">
    <property type="nucleotide sequence ID" value="NZ_AZFT01000040.1"/>
</dbReference>
<sequence>MSNEQLQALVEQISQEFFGHPFTHRAYFNNRLKTTGGRYLLASHDIELNQKMLTEHGLETLIGTIKHELCHYHLHLTGRGYRHRDREFKALLAQVGGLRFAPASQKRAKYCYRCEKCQTVYQRQRRINLQKFVCGRCRGKLVFVEKNL</sequence>
<dbReference type="GO" id="GO:0008270">
    <property type="term" value="F:zinc ion binding"/>
    <property type="evidence" value="ECO:0007669"/>
    <property type="project" value="UniProtKB-UniRule"/>
</dbReference>
<dbReference type="eggNOG" id="COG3091">
    <property type="taxonomic scope" value="Bacteria"/>
</dbReference>
<dbReference type="GO" id="GO:0005737">
    <property type="term" value="C:cytoplasm"/>
    <property type="evidence" value="ECO:0007669"/>
    <property type="project" value="UniProtKB-SubCell"/>
</dbReference>
<dbReference type="Pfam" id="PF10263">
    <property type="entry name" value="SprT-like"/>
    <property type="match status" value="1"/>
</dbReference>
<feature type="active site" evidence="4">
    <location>
        <position position="68"/>
    </location>
</feature>
<evidence type="ECO:0000256" key="2">
    <source>
        <dbReference type="ARBA" id="ARBA00022723"/>
    </source>
</evidence>
<accession>A0A0R1U398</accession>
<dbReference type="NCBIfam" id="NF003339">
    <property type="entry name" value="PRK04351.1"/>
    <property type="match status" value="1"/>
</dbReference>
<evidence type="ECO:0000256" key="1">
    <source>
        <dbReference type="ARBA" id="ARBA00022490"/>
    </source>
</evidence>